<dbReference type="Proteomes" id="UP000051015">
    <property type="component" value="Unassembled WGS sequence"/>
</dbReference>
<gene>
    <name evidence="2" type="ORF">FC19_GL001919</name>
</gene>
<dbReference type="PROSITE" id="PS51671">
    <property type="entry name" value="ACT"/>
    <property type="match status" value="1"/>
</dbReference>
<proteinExistence type="predicted"/>
<dbReference type="AlphaFoldDB" id="A0A0R2D9J2"/>
<organism evidence="2 3">
    <name type="scientific">Liquorilactobacillus aquaticus DSM 21051</name>
    <dbReference type="NCBI Taxonomy" id="1423725"/>
    <lineage>
        <taxon>Bacteria</taxon>
        <taxon>Bacillati</taxon>
        <taxon>Bacillota</taxon>
        <taxon>Bacilli</taxon>
        <taxon>Lactobacillales</taxon>
        <taxon>Lactobacillaceae</taxon>
        <taxon>Liquorilactobacillus</taxon>
    </lineage>
</organism>
<protein>
    <recommendedName>
        <fullName evidence="1">ACT domain-containing protein</fullName>
    </recommendedName>
</protein>
<dbReference type="SUPFAM" id="SSF55021">
    <property type="entry name" value="ACT-like"/>
    <property type="match status" value="1"/>
</dbReference>
<name>A0A0R2D9J2_9LACO</name>
<dbReference type="Pfam" id="PF22629">
    <property type="entry name" value="ACT_AHAS_ss"/>
    <property type="match status" value="1"/>
</dbReference>
<sequence>MKNKVGVLNRFTGLLTRRNINIESASINSTPDNKAVVAKFKIRIAESHEREHLKRVISKQIDVLSAEWCDPEKNKESDHTLLSDIEKY</sequence>
<keyword evidence="3" id="KW-1185">Reference proteome</keyword>
<dbReference type="PATRIC" id="fig|1423725.3.peg.1969"/>
<comment type="caution">
    <text evidence="2">The sequence shown here is derived from an EMBL/GenBank/DDBJ whole genome shotgun (WGS) entry which is preliminary data.</text>
</comment>
<evidence type="ECO:0000259" key="1">
    <source>
        <dbReference type="PROSITE" id="PS51671"/>
    </source>
</evidence>
<dbReference type="EMBL" id="AYZD01000004">
    <property type="protein sequence ID" value="KRM97275.1"/>
    <property type="molecule type" value="Genomic_DNA"/>
</dbReference>
<dbReference type="Gene3D" id="3.30.70.260">
    <property type="match status" value="1"/>
</dbReference>
<dbReference type="STRING" id="1423725.FC19_GL001919"/>
<evidence type="ECO:0000313" key="2">
    <source>
        <dbReference type="EMBL" id="KRM97275.1"/>
    </source>
</evidence>
<dbReference type="InterPro" id="IPR002912">
    <property type="entry name" value="ACT_dom"/>
</dbReference>
<reference evidence="2 3" key="1">
    <citation type="journal article" date="2015" name="Genome Announc.">
        <title>Expanding the biotechnology potential of lactobacilli through comparative genomics of 213 strains and associated genera.</title>
        <authorList>
            <person name="Sun Z."/>
            <person name="Harris H.M."/>
            <person name="McCann A."/>
            <person name="Guo C."/>
            <person name="Argimon S."/>
            <person name="Zhang W."/>
            <person name="Yang X."/>
            <person name="Jeffery I.B."/>
            <person name="Cooney J.C."/>
            <person name="Kagawa T.F."/>
            <person name="Liu W."/>
            <person name="Song Y."/>
            <person name="Salvetti E."/>
            <person name="Wrobel A."/>
            <person name="Rasinkangas P."/>
            <person name="Parkhill J."/>
            <person name="Rea M.C."/>
            <person name="O'Sullivan O."/>
            <person name="Ritari J."/>
            <person name="Douillard F.P."/>
            <person name="Paul Ross R."/>
            <person name="Yang R."/>
            <person name="Briner A.E."/>
            <person name="Felis G.E."/>
            <person name="de Vos W.M."/>
            <person name="Barrangou R."/>
            <person name="Klaenhammer T.R."/>
            <person name="Caufield P.W."/>
            <person name="Cui Y."/>
            <person name="Zhang H."/>
            <person name="O'Toole P.W."/>
        </authorList>
    </citation>
    <scope>NUCLEOTIDE SEQUENCE [LARGE SCALE GENOMIC DNA]</scope>
    <source>
        <strain evidence="2 3">DSM 21051</strain>
    </source>
</reference>
<feature type="domain" description="ACT" evidence="1">
    <location>
        <begin position="1"/>
        <end position="71"/>
    </location>
</feature>
<accession>A0A0R2D9J2</accession>
<dbReference type="InterPro" id="IPR054480">
    <property type="entry name" value="AHAS_small-like_ACT"/>
</dbReference>
<dbReference type="InterPro" id="IPR045865">
    <property type="entry name" value="ACT-like_dom_sf"/>
</dbReference>
<evidence type="ECO:0000313" key="3">
    <source>
        <dbReference type="Proteomes" id="UP000051015"/>
    </source>
</evidence>